<comment type="similarity">
    <text evidence="2">Belongs to the transferase hexapeptide repeat family.</text>
</comment>
<feature type="region of interest" description="Disordered" evidence="11">
    <location>
        <begin position="1"/>
        <end position="22"/>
    </location>
</feature>
<comment type="catalytic activity">
    <reaction evidence="10">
        <text>L-serine + acetyl-CoA = O-acetyl-L-serine + CoA</text>
        <dbReference type="Rhea" id="RHEA:24560"/>
        <dbReference type="ChEBI" id="CHEBI:33384"/>
        <dbReference type="ChEBI" id="CHEBI:57287"/>
        <dbReference type="ChEBI" id="CHEBI:57288"/>
        <dbReference type="ChEBI" id="CHEBI:58340"/>
        <dbReference type="EC" id="2.3.1.30"/>
    </reaction>
</comment>
<evidence type="ECO:0000256" key="11">
    <source>
        <dbReference type="SAM" id="MobiDB-lite"/>
    </source>
</evidence>
<dbReference type="InterPro" id="IPR045304">
    <property type="entry name" value="LbH_SAT"/>
</dbReference>
<name>A0ABU7R8J9_9ACTN</name>
<dbReference type="InterPro" id="IPR005881">
    <property type="entry name" value="Ser_O-AcTrfase"/>
</dbReference>
<keyword evidence="5" id="KW-0028">Amino-acid biosynthesis</keyword>
<evidence type="ECO:0000256" key="1">
    <source>
        <dbReference type="ARBA" id="ARBA00004876"/>
    </source>
</evidence>
<evidence type="ECO:0000256" key="3">
    <source>
        <dbReference type="ARBA" id="ARBA00013266"/>
    </source>
</evidence>
<dbReference type="Pfam" id="PF00132">
    <property type="entry name" value="Hexapep"/>
    <property type="match status" value="1"/>
</dbReference>
<keyword evidence="8" id="KW-0198">Cysteine biosynthesis</keyword>
<proteinExistence type="inferred from homology"/>
<evidence type="ECO:0000313" key="12">
    <source>
        <dbReference type="EMBL" id="MEE6146934.1"/>
    </source>
</evidence>
<dbReference type="PANTHER" id="PTHR42811">
    <property type="entry name" value="SERINE ACETYLTRANSFERASE"/>
    <property type="match status" value="1"/>
</dbReference>
<dbReference type="NCBIfam" id="TIGR01172">
    <property type="entry name" value="cysE"/>
    <property type="match status" value="1"/>
</dbReference>
<accession>A0ABU7R8J9</accession>
<evidence type="ECO:0000256" key="5">
    <source>
        <dbReference type="ARBA" id="ARBA00022605"/>
    </source>
</evidence>
<keyword evidence="6 12" id="KW-0808">Transferase</keyword>
<dbReference type="InterPro" id="IPR018357">
    <property type="entry name" value="Hexapep_transf_CS"/>
</dbReference>
<evidence type="ECO:0000256" key="2">
    <source>
        <dbReference type="ARBA" id="ARBA00007274"/>
    </source>
</evidence>
<evidence type="ECO:0000256" key="4">
    <source>
        <dbReference type="ARBA" id="ARBA00018522"/>
    </source>
</evidence>
<dbReference type="Gene3D" id="1.10.3130.10">
    <property type="entry name" value="serine acetyltransferase, domain 1"/>
    <property type="match status" value="1"/>
</dbReference>
<dbReference type="InterPro" id="IPR001451">
    <property type="entry name" value="Hexapep"/>
</dbReference>
<dbReference type="CDD" id="cd03354">
    <property type="entry name" value="LbH_SAT"/>
    <property type="match status" value="1"/>
</dbReference>
<keyword evidence="7" id="KW-0677">Repeat</keyword>
<dbReference type="RefSeq" id="WP_330957700.1">
    <property type="nucleotide sequence ID" value="NZ_JAZGJQ010000002.1"/>
</dbReference>
<gene>
    <name evidence="12" type="primary">cysE</name>
    <name evidence="12" type="ORF">VXJ25_02820</name>
</gene>
<dbReference type="NCBIfam" id="NF041874">
    <property type="entry name" value="EPS_EpsC"/>
    <property type="match status" value="1"/>
</dbReference>
<evidence type="ECO:0000256" key="10">
    <source>
        <dbReference type="ARBA" id="ARBA00049486"/>
    </source>
</evidence>
<dbReference type="EC" id="2.3.1.30" evidence="3"/>
<dbReference type="PROSITE" id="PS00101">
    <property type="entry name" value="HEXAPEP_TRANSFERASES"/>
    <property type="match status" value="1"/>
</dbReference>
<feature type="compositionally biased region" description="Gly residues" evidence="11">
    <location>
        <begin position="11"/>
        <end position="21"/>
    </location>
</feature>
<comment type="caution">
    <text evidence="12">The sequence shown here is derived from an EMBL/GenBank/DDBJ whole genome shotgun (WGS) entry which is preliminary data.</text>
</comment>
<evidence type="ECO:0000256" key="9">
    <source>
        <dbReference type="ARBA" id="ARBA00023315"/>
    </source>
</evidence>
<reference evidence="12 13" key="1">
    <citation type="submission" date="2024-01" db="EMBL/GenBank/DDBJ databases">
        <title>Description of Olsenella sp. nov., isolated from pig feces.</title>
        <authorList>
            <person name="Chang Y.-H."/>
        </authorList>
    </citation>
    <scope>NUCLEOTIDE SEQUENCE [LARGE SCALE GENOMIC DNA]</scope>
    <source>
        <strain evidence="12 13">YH-ols2223</strain>
    </source>
</reference>
<keyword evidence="13" id="KW-1185">Reference proteome</keyword>
<dbReference type="Gene3D" id="2.160.10.10">
    <property type="entry name" value="Hexapeptide repeat proteins"/>
    <property type="match status" value="1"/>
</dbReference>
<dbReference type="SUPFAM" id="SSF51161">
    <property type="entry name" value="Trimeric LpxA-like enzymes"/>
    <property type="match status" value="1"/>
</dbReference>
<dbReference type="InterPro" id="IPR042122">
    <property type="entry name" value="Ser_AcTrfase_N_sf"/>
</dbReference>
<dbReference type="InterPro" id="IPR011004">
    <property type="entry name" value="Trimer_LpxA-like_sf"/>
</dbReference>
<dbReference type="GO" id="GO:0009001">
    <property type="term" value="F:serine O-acetyltransferase activity"/>
    <property type="evidence" value="ECO:0007669"/>
    <property type="project" value="UniProtKB-EC"/>
</dbReference>
<evidence type="ECO:0000256" key="6">
    <source>
        <dbReference type="ARBA" id="ARBA00022679"/>
    </source>
</evidence>
<evidence type="ECO:0000256" key="8">
    <source>
        <dbReference type="ARBA" id="ARBA00023192"/>
    </source>
</evidence>
<evidence type="ECO:0000256" key="7">
    <source>
        <dbReference type="ARBA" id="ARBA00022737"/>
    </source>
</evidence>
<comment type="pathway">
    <text evidence="1">Amino-acid biosynthesis; L-cysteine biosynthesis; L-cysteine from L-serine: step 1/2.</text>
</comment>
<sequence>MSLAGALDTQGGKGLGAGSGLGEDARMQERVSWRQRRREDVEAMLARDPSATSHGDVRRNSTGLHAIWAFRRQHWLWVHGLHELALFLARRSRKRYGIEIHPAATIGRRFLIDHGMGIVIGQTAVIGDDCLLYQGVTLGMTGHHGGKRHPTLGDNVMVGANATILGNIRIGDNVKVGAGAVVVHDVPSNVTVAGVPATIVRDHRCWDTPHLTVVPSPEDLDNENVRWSCAL</sequence>
<dbReference type="InterPro" id="IPR053376">
    <property type="entry name" value="Serine_acetyltransferase"/>
</dbReference>
<protein>
    <recommendedName>
        <fullName evidence="4">Serine acetyltransferase</fullName>
        <ecNumber evidence="3">2.3.1.30</ecNumber>
    </recommendedName>
</protein>
<dbReference type="EMBL" id="JAZGJQ010000002">
    <property type="protein sequence ID" value="MEE6146934.1"/>
    <property type="molecule type" value="Genomic_DNA"/>
</dbReference>
<keyword evidence="9 12" id="KW-0012">Acyltransferase</keyword>
<evidence type="ECO:0000313" key="13">
    <source>
        <dbReference type="Proteomes" id="UP001332931"/>
    </source>
</evidence>
<dbReference type="Proteomes" id="UP001332931">
    <property type="component" value="Unassembled WGS sequence"/>
</dbReference>
<organism evidence="12 13">
    <name type="scientific">Olsenella absiana</name>
    <dbReference type="NCBI Taxonomy" id="3115222"/>
    <lineage>
        <taxon>Bacteria</taxon>
        <taxon>Bacillati</taxon>
        <taxon>Actinomycetota</taxon>
        <taxon>Coriobacteriia</taxon>
        <taxon>Coriobacteriales</taxon>
        <taxon>Atopobiaceae</taxon>
        <taxon>Olsenella</taxon>
    </lineage>
</organism>